<sequence>MAEAKVSRSEAPATVETSGKLPGIMQFQTVLSALSSGVASLSSFSRSSPASSPNLAEVFFLVLTGLVAAR</sequence>
<dbReference type="AlphaFoldDB" id="U4Q4H9"/>
<gene>
    <name evidence="1" type="ORF">BN877_p0436</name>
</gene>
<evidence type="ECO:0000313" key="1">
    <source>
        <dbReference type="EMBL" id="CDI12158.1"/>
    </source>
</evidence>
<geneLocation type="plasmid" evidence="1 2">
    <name>IRBL74_p</name>
</geneLocation>
<accession>U4Q4H9</accession>
<organism evidence="1 2">
    <name type="scientific">Agrobacterium pusense</name>
    <dbReference type="NCBI Taxonomy" id="648995"/>
    <lineage>
        <taxon>Bacteria</taxon>
        <taxon>Pseudomonadati</taxon>
        <taxon>Pseudomonadota</taxon>
        <taxon>Alphaproteobacteria</taxon>
        <taxon>Hyphomicrobiales</taxon>
        <taxon>Rhizobiaceae</taxon>
        <taxon>Rhizobium/Agrobacterium group</taxon>
        <taxon>Agrobacterium</taxon>
    </lineage>
</organism>
<evidence type="ECO:0000313" key="2">
    <source>
        <dbReference type="Proteomes" id="UP000016944"/>
    </source>
</evidence>
<name>U4Q4H9_9HYPH</name>
<protein>
    <submittedName>
        <fullName evidence="1">Uncharacterized protein</fullName>
    </submittedName>
</protein>
<dbReference type="Proteomes" id="UP000016944">
    <property type="component" value="Plasmid IRBL74_p"/>
</dbReference>
<dbReference type="EMBL" id="HG518324">
    <property type="protein sequence ID" value="CDI12158.1"/>
    <property type="molecule type" value="Genomic_DNA"/>
</dbReference>
<dbReference type="KEGG" id="rir:BN877_p0436"/>
<reference evidence="1 2" key="1">
    <citation type="journal article" date="2013" name="Genome Announc.">
        <title>Complete Genome Sequence of the Sesbania Symbiont and Rice Growth-Promoting Endophyte Rhizobium sp. Strain IRBG74.</title>
        <authorList>
            <person name="Crook M.B."/>
            <person name="Mitra S."/>
            <person name="Ane J.M."/>
            <person name="Sadowsky M.J."/>
            <person name="Gyaneshwar P."/>
        </authorList>
    </citation>
    <scope>NUCLEOTIDE SEQUENCE [LARGE SCALE GENOMIC DNA]</scope>
    <source>
        <strain evidence="1 2">IRBG74</strain>
        <plasmid evidence="2">IRBL74_p</plasmid>
    </source>
</reference>
<keyword evidence="1" id="KW-0614">Plasmid</keyword>
<proteinExistence type="predicted"/>
<dbReference type="HOGENOM" id="CLU_2755142_0_0_5"/>